<dbReference type="NCBIfam" id="NF041278">
    <property type="entry name" value="CmcJ_NvfI_EfuI"/>
    <property type="match status" value="1"/>
</dbReference>
<dbReference type="AlphaFoldDB" id="A0A382SHZ0"/>
<organism evidence="1">
    <name type="scientific">marine metagenome</name>
    <dbReference type="NCBI Taxonomy" id="408172"/>
    <lineage>
        <taxon>unclassified sequences</taxon>
        <taxon>metagenomes</taxon>
        <taxon>ecological metagenomes</taxon>
    </lineage>
</organism>
<dbReference type="GO" id="GO:0016491">
    <property type="term" value="F:oxidoreductase activity"/>
    <property type="evidence" value="ECO:0007669"/>
    <property type="project" value="InterPro"/>
</dbReference>
<gene>
    <name evidence="1" type="ORF">METZ01_LOCUS362307</name>
</gene>
<proteinExistence type="predicted"/>
<reference evidence="1" key="1">
    <citation type="submission" date="2018-05" db="EMBL/GenBank/DDBJ databases">
        <authorList>
            <person name="Lanie J.A."/>
            <person name="Ng W.-L."/>
            <person name="Kazmierczak K.M."/>
            <person name="Andrzejewski T.M."/>
            <person name="Davidsen T.M."/>
            <person name="Wayne K.J."/>
            <person name="Tettelin H."/>
            <person name="Glass J.I."/>
            <person name="Rusch D."/>
            <person name="Podicherti R."/>
            <person name="Tsui H.-C.T."/>
            <person name="Winkler M.E."/>
        </authorList>
    </citation>
    <scope>NUCLEOTIDE SEQUENCE</scope>
</reference>
<sequence>MSSPPDAQSEDFGDTVCTGSFKYMAASTQSTLFRNGKVLTRRDEDGSDASWTGVDLENRQMSVQDARRLEATARCTLTHHGFEMREYPLAPDLNFLEHNQVVERYFPQCTEIVREATGARFVAAFDYNIRSATGKDNQQRIKGGQKVQGPAHVVHGDYTLTSAPQRLRDLANPASANDALRTQLPDCVPLLDTTEVERILSGGRFAMINVWRNITQEPVATQPLALCDAA</sequence>
<dbReference type="PANTHER" id="PTHR34598:SF3">
    <property type="entry name" value="OXIDOREDUCTASE AN1597"/>
    <property type="match status" value="1"/>
</dbReference>
<dbReference type="PANTHER" id="PTHR34598">
    <property type="entry name" value="BLL6449 PROTEIN"/>
    <property type="match status" value="1"/>
</dbReference>
<name>A0A382SHZ0_9ZZZZ</name>
<accession>A0A382SHZ0</accession>
<evidence type="ECO:0000313" key="1">
    <source>
        <dbReference type="EMBL" id="SVD09453.1"/>
    </source>
</evidence>
<dbReference type="InterPro" id="IPR044053">
    <property type="entry name" value="AsaB-like"/>
</dbReference>
<protein>
    <submittedName>
        <fullName evidence="1">Uncharacterized protein</fullName>
    </submittedName>
</protein>
<feature type="non-terminal residue" evidence="1">
    <location>
        <position position="230"/>
    </location>
</feature>
<dbReference type="EMBL" id="UINC01129215">
    <property type="protein sequence ID" value="SVD09453.1"/>
    <property type="molecule type" value="Genomic_DNA"/>
</dbReference>